<dbReference type="SUPFAM" id="SSF82171">
    <property type="entry name" value="DPP6 N-terminal domain-like"/>
    <property type="match status" value="1"/>
</dbReference>
<dbReference type="PANTHER" id="PTHR24637:SF422">
    <property type="entry name" value="COLLAGEN IV NC1 DOMAIN-CONTAINING PROTEIN"/>
    <property type="match status" value="1"/>
</dbReference>
<evidence type="ECO:0000313" key="1">
    <source>
        <dbReference type="EMBL" id="AYV85893.1"/>
    </source>
</evidence>
<dbReference type="PANTHER" id="PTHR24637">
    <property type="entry name" value="COLLAGEN"/>
    <property type="match status" value="1"/>
</dbReference>
<dbReference type="EMBL" id="MK072489">
    <property type="protein sequence ID" value="AYV85893.1"/>
    <property type="molecule type" value="Genomic_DNA"/>
</dbReference>
<reference evidence="1" key="1">
    <citation type="submission" date="2018-10" db="EMBL/GenBank/DDBJ databases">
        <title>Hidden diversity of soil giant viruses.</title>
        <authorList>
            <person name="Schulz F."/>
            <person name="Alteio L."/>
            <person name="Goudeau D."/>
            <person name="Ryan E.M."/>
            <person name="Malmstrom R.R."/>
            <person name="Blanchard J."/>
            <person name="Woyke T."/>
        </authorList>
    </citation>
    <scope>NUCLEOTIDE SEQUENCE</scope>
    <source>
        <strain evidence="1">SOV1</strain>
    </source>
</reference>
<organism evidence="1">
    <name type="scientific">Solivirus sp</name>
    <dbReference type="NCBI Taxonomy" id="2487772"/>
    <lineage>
        <taxon>Viruses</taxon>
        <taxon>Pithoviruses</taxon>
    </lineage>
</organism>
<proteinExistence type="predicted"/>
<sequence length="617" mass="65725">MRFYDVVIDPHSTDLSRFIFEKEVIDSGANLYKYKHGRWRKQEIRESFDFVDSASRYTYHVFVFSDCNLNYCAIKEEECERQRCCNCINGCTGYTGFCFYCCSSTGCTGCTGCTGPTGFTGCNWTCWCCCNNPCNCGHQLHCGFTGHMGATGHTGQTGVCPCECHHLVCDQTCDDFIPSCDPCRQEIDFKCECGCHHRGATGWTGPTGYTGPAGTGAQGPIGPTGSQGAQGATGFGATGPTGALGGTGSTGPTGFGATGATGFTGVTGPSGETGPTGATGPNGGAVFANNAAFSFRPGFHSGVINVANFTNVTSGTADLTSFQYFGPNPALGTFSFDPSNTNLIQYFAPTDYFGSVVVFYNFRDNHGNLSNQGTLTFFIKTFPEAGFGPHFIISFQNTMNNHYVIASYNGVTTNIIFDSGSTTPITAIATNNDDGIIYYAQGLSLNIFDYNTNGLGIITALAFPIAAMSYAKGVLYTVNTTGTSYNRIVLTLYNQATVNQSILDEIVISVNVGGLTNRVGGILYDNNSSMLIIYGYTNNTFNTIFFVNPSNGVVFSSISAPNNNLQCLTRGFFNIFYSNQTTVVCSVNMNTGVSAIEPVPNLPNIPTSMSLSITPSS</sequence>
<gene>
    <name evidence="1" type="ORF">Solivirus1_50</name>
</gene>
<accession>A0A3G5AJB0</accession>
<evidence type="ECO:0008006" key="2">
    <source>
        <dbReference type="Google" id="ProtNLM"/>
    </source>
</evidence>
<name>A0A3G5AJB0_9VIRU</name>
<protein>
    <recommendedName>
        <fullName evidence="2">Collagen-like protein</fullName>
    </recommendedName>
</protein>